<name>A0A158GPD6_9BURK</name>
<dbReference type="AlphaFoldDB" id="A0A158GPD6"/>
<evidence type="ECO:0000313" key="2">
    <source>
        <dbReference type="Proteomes" id="UP000054683"/>
    </source>
</evidence>
<dbReference type="Proteomes" id="UP000054683">
    <property type="component" value="Unassembled WGS sequence"/>
</dbReference>
<evidence type="ECO:0000313" key="1">
    <source>
        <dbReference type="EMBL" id="SAL33988.1"/>
    </source>
</evidence>
<protein>
    <submittedName>
        <fullName evidence="1">Uncharacterized protein</fullName>
    </submittedName>
</protein>
<accession>A0A158GPD6</accession>
<gene>
    <name evidence="1" type="ORF">AWB69_03080</name>
</gene>
<reference evidence="1 2" key="1">
    <citation type="submission" date="2016-01" db="EMBL/GenBank/DDBJ databases">
        <authorList>
            <person name="Oliw E.H."/>
        </authorList>
    </citation>
    <scope>NUCLEOTIDE SEQUENCE [LARGE SCALE GENOMIC DNA]</scope>
    <source>
        <strain evidence="1">LMG 27134</strain>
    </source>
</reference>
<sequence>MTDHLVAMASIEILRIGLPVDSISSWCWSREELRFSLA</sequence>
<proteinExistence type="predicted"/>
<dbReference type="EMBL" id="FCOK02000018">
    <property type="protein sequence ID" value="SAL33988.1"/>
    <property type="molecule type" value="Genomic_DNA"/>
</dbReference>
<organism evidence="1 2">
    <name type="scientific">Caballeronia udeis</name>
    <dbReference type="NCBI Taxonomy" id="1232866"/>
    <lineage>
        <taxon>Bacteria</taxon>
        <taxon>Pseudomonadati</taxon>
        <taxon>Pseudomonadota</taxon>
        <taxon>Betaproteobacteria</taxon>
        <taxon>Burkholderiales</taxon>
        <taxon>Burkholderiaceae</taxon>
        <taxon>Caballeronia</taxon>
    </lineage>
</organism>